<proteinExistence type="predicted"/>
<dbReference type="AlphaFoldDB" id="A0A2J6RGS5"/>
<dbReference type="GO" id="GO:0000981">
    <property type="term" value="F:DNA-binding transcription factor activity, RNA polymerase II-specific"/>
    <property type="evidence" value="ECO:0007669"/>
    <property type="project" value="InterPro"/>
</dbReference>
<evidence type="ECO:0000256" key="1">
    <source>
        <dbReference type="ARBA" id="ARBA00023242"/>
    </source>
</evidence>
<keyword evidence="4" id="KW-1185">Reference proteome</keyword>
<dbReference type="GO" id="GO:0008270">
    <property type="term" value="F:zinc ion binding"/>
    <property type="evidence" value="ECO:0007669"/>
    <property type="project" value="InterPro"/>
</dbReference>
<sequence length="372" mass="41465">MIRVHCDRSIPRHPPSSTTVDPANTSRNNIQQDILTSSVAAKGPKDGTSSGEGAGAPTQERRSSRRRRPFRRQNGHTRRRFSAQERLDVAAVRKVGACEACRRKKTKCRHTVRPFGLESDASLTSIFTSSQRSPAVGYTSSRHSPTSELYQPLVQTSNPSATRPPRAEILGPLLQSTDRQPLSSGHMYETASLAQYMNEPVASISMSVFEDQHATSSWKSGLNLITETLHNTDHPFPLNSPTDRSLYHLSSNEHWPIHDALDGGEDVFTMERIIRPSVTEQWTQPPIAWPAEAESHFGYTQLLSHDQVSCTGSLFHFGLDYTFPSQGSFSLADSVASAAQLDRCATRHAWVDFEKEEFMDGHPLQFPHQCQE</sequence>
<evidence type="ECO:0000256" key="2">
    <source>
        <dbReference type="SAM" id="MobiDB-lite"/>
    </source>
</evidence>
<feature type="compositionally biased region" description="Basic residues" evidence="2">
    <location>
        <begin position="63"/>
        <end position="81"/>
    </location>
</feature>
<dbReference type="EMBL" id="KZ613949">
    <property type="protein sequence ID" value="PMD37721.1"/>
    <property type="molecule type" value="Genomic_DNA"/>
</dbReference>
<dbReference type="Proteomes" id="UP000235786">
    <property type="component" value="Unassembled WGS sequence"/>
</dbReference>
<keyword evidence="1" id="KW-0539">Nucleus</keyword>
<feature type="compositionally biased region" description="Basic and acidic residues" evidence="2">
    <location>
        <begin position="1"/>
        <end position="10"/>
    </location>
</feature>
<feature type="region of interest" description="Disordered" evidence="2">
    <location>
        <begin position="1"/>
        <end position="83"/>
    </location>
</feature>
<feature type="compositionally biased region" description="Polar residues" evidence="2">
    <location>
        <begin position="15"/>
        <end position="39"/>
    </location>
</feature>
<accession>A0A2J6RGS5</accession>
<evidence type="ECO:0000313" key="4">
    <source>
        <dbReference type="Proteomes" id="UP000235786"/>
    </source>
</evidence>
<protein>
    <submittedName>
        <fullName evidence="3">Uncharacterized protein</fullName>
    </submittedName>
</protein>
<dbReference type="CDD" id="cd00067">
    <property type="entry name" value="GAL4"/>
    <property type="match status" value="1"/>
</dbReference>
<name>A0A2J6RGS5_HYAVF</name>
<organism evidence="3 4">
    <name type="scientific">Hyaloscypha variabilis (strain UAMH 11265 / GT02V1 / F)</name>
    <name type="common">Meliniomyces variabilis</name>
    <dbReference type="NCBI Taxonomy" id="1149755"/>
    <lineage>
        <taxon>Eukaryota</taxon>
        <taxon>Fungi</taxon>
        <taxon>Dikarya</taxon>
        <taxon>Ascomycota</taxon>
        <taxon>Pezizomycotina</taxon>
        <taxon>Leotiomycetes</taxon>
        <taxon>Helotiales</taxon>
        <taxon>Hyaloscyphaceae</taxon>
        <taxon>Hyaloscypha</taxon>
        <taxon>Hyaloscypha variabilis</taxon>
    </lineage>
</organism>
<evidence type="ECO:0000313" key="3">
    <source>
        <dbReference type="EMBL" id="PMD37721.1"/>
    </source>
</evidence>
<dbReference type="InterPro" id="IPR001138">
    <property type="entry name" value="Zn2Cys6_DnaBD"/>
</dbReference>
<reference evidence="3 4" key="1">
    <citation type="submission" date="2016-04" db="EMBL/GenBank/DDBJ databases">
        <title>A degradative enzymes factory behind the ericoid mycorrhizal symbiosis.</title>
        <authorList>
            <consortium name="DOE Joint Genome Institute"/>
            <person name="Martino E."/>
            <person name="Morin E."/>
            <person name="Grelet G."/>
            <person name="Kuo A."/>
            <person name="Kohler A."/>
            <person name="Daghino S."/>
            <person name="Barry K."/>
            <person name="Choi C."/>
            <person name="Cichocki N."/>
            <person name="Clum A."/>
            <person name="Copeland A."/>
            <person name="Hainaut M."/>
            <person name="Haridas S."/>
            <person name="Labutti K."/>
            <person name="Lindquist E."/>
            <person name="Lipzen A."/>
            <person name="Khouja H.-R."/>
            <person name="Murat C."/>
            <person name="Ohm R."/>
            <person name="Olson A."/>
            <person name="Spatafora J."/>
            <person name="Veneault-Fourrey C."/>
            <person name="Henrissat B."/>
            <person name="Grigoriev I."/>
            <person name="Martin F."/>
            <person name="Perotto S."/>
        </authorList>
    </citation>
    <scope>NUCLEOTIDE SEQUENCE [LARGE SCALE GENOMIC DNA]</scope>
    <source>
        <strain evidence="3 4">F</strain>
    </source>
</reference>
<dbReference type="OrthoDB" id="3546278at2759"/>
<gene>
    <name evidence="3" type="ORF">L207DRAFT_600341</name>
</gene>